<evidence type="ECO:0000313" key="3">
    <source>
        <dbReference type="Proteomes" id="UP000179324"/>
    </source>
</evidence>
<protein>
    <recommendedName>
        <fullName evidence="4">Type II secretion system protein GspH</fullName>
    </recommendedName>
</protein>
<dbReference type="Proteomes" id="UP000179324">
    <property type="component" value="Unassembled WGS sequence"/>
</dbReference>
<dbReference type="InterPro" id="IPR012902">
    <property type="entry name" value="N_methyl_site"/>
</dbReference>
<keyword evidence="1" id="KW-0472">Membrane</keyword>
<dbReference type="NCBIfam" id="TIGR02532">
    <property type="entry name" value="IV_pilin_GFxxxE"/>
    <property type="match status" value="1"/>
</dbReference>
<dbReference type="PROSITE" id="PS00409">
    <property type="entry name" value="PROKAR_NTER_METHYL"/>
    <property type="match status" value="1"/>
</dbReference>
<dbReference type="AlphaFoldDB" id="A0A1F6BRS7"/>
<keyword evidence="1" id="KW-0812">Transmembrane</keyword>
<organism evidence="2 3">
    <name type="scientific">Candidatus Jorgensenbacteria bacterium GWC1_48_12</name>
    <dbReference type="NCBI Taxonomy" id="1798469"/>
    <lineage>
        <taxon>Bacteria</taxon>
        <taxon>Candidatus Joergenseniibacteriota</taxon>
    </lineage>
</organism>
<reference evidence="2 3" key="1">
    <citation type="journal article" date="2016" name="Nat. Commun.">
        <title>Thousands of microbial genomes shed light on interconnected biogeochemical processes in an aquifer system.</title>
        <authorList>
            <person name="Anantharaman K."/>
            <person name="Brown C.T."/>
            <person name="Hug L.A."/>
            <person name="Sharon I."/>
            <person name="Castelle C.J."/>
            <person name="Probst A.J."/>
            <person name="Thomas B.C."/>
            <person name="Singh A."/>
            <person name="Wilkins M.J."/>
            <person name="Karaoz U."/>
            <person name="Brodie E.L."/>
            <person name="Williams K.H."/>
            <person name="Hubbard S.S."/>
            <person name="Banfield J.F."/>
        </authorList>
    </citation>
    <scope>NUCLEOTIDE SEQUENCE [LARGE SCALE GENOMIC DNA]</scope>
</reference>
<evidence type="ECO:0000313" key="2">
    <source>
        <dbReference type="EMBL" id="OGG39634.1"/>
    </source>
</evidence>
<proteinExistence type="predicted"/>
<dbReference type="Pfam" id="PF07963">
    <property type="entry name" value="N_methyl"/>
    <property type="match status" value="1"/>
</dbReference>
<keyword evidence="1" id="KW-1133">Transmembrane helix</keyword>
<evidence type="ECO:0000256" key="1">
    <source>
        <dbReference type="SAM" id="Phobius"/>
    </source>
</evidence>
<sequence length="176" mass="19012">MKGFTLVETLVVISITLVLSAVAVAYNRSSEGQIILYKDQAVIVGFLNQAKYFTAQKYRDPSIPDYSACAFGLHFESGLREFVFFQDLSEGDCIGGSANYRYDAGVDPSETLEVLSLDPKLEFEGIPEGGLDIFFIPPEVDASSSAGLPISFVVKTTDGRFRATTTVASGGQIITD</sequence>
<feature type="transmembrane region" description="Helical" evidence="1">
    <location>
        <begin position="6"/>
        <end position="26"/>
    </location>
</feature>
<evidence type="ECO:0008006" key="4">
    <source>
        <dbReference type="Google" id="ProtNLM"/>
    </source>
</evidence>
<comment type="caution">
    <text evidence="2">The sequence shown here is derived from an EMBL/GenBank/DDBJ whole genome shotgun (WGS) entry which is preliminary data.</text>
</comment>
<name>A0A1F6BRS7_9BACT</name>
<gene>
    <name evidence="2" type="ORF">A2127_02185</name>
</gene>
<accession>A0A1F6BRS7</accession>
<dbReference type="EMBL" id="MFKI01000004">
    <property type="protein sequence ID" value="OGG39634.1"/>
    <property type="molecule type" value="Genomic_DNA"/>
</dbReference>